<proteinExistence type="predicted"/>
<dbReference type="GO" id="GO:0005634">
    <property type="term" value="C:nucleus"/>
    <property type="evidence" value="ECO:0007669"/>
    <property type="project" value="UniProtKB-SubCell"/>
</dbReference>
<dbReference type="InterPro" id="IPR001138">
    <property type="entry name" value="Zn2Cys6_DnaBD"/>
</dbReference>
<dbReference type="PROSITE" id="PS00463">
    <property type="entry name" value="ZN2_CY6_FUNGAL_1"/>
    <property type="match status" value="1"/>
</dbReference>
<comment type="subcellular location">
    <subcellularLocation>
        <location evidence="1">Nucleus</location>
    </subcellularLocation>
</comment>
<keyword evidence="3" id="KW-0805">Transcription regulation</keyword>
<dbReference type="Proteomes" id="UP000091956">
    <property type="component" value="Unassembled WGS sequence"/>
</dbReference>
<evidence type="ECO:0000313" key="7">
    <source>
        <dbReference type="EMBL" id="OBT94508.2"/>
    </source>
</evidence>
<reference evidence="7 8" key="1">
    <citation type="submission" date="2016-03" db="EMBL/GenBank/DDBJ databases">
        <title>Comparative genomics of Pseudogymnoascus destructans, the fungus causing white-nose syndrome of bats.</title>
        <authorList>
            <person name="Palmer J.M."/>
            <person name="Drees K.P."/>
            <person name="Foster J.T."/>
            <person name="Lindner D.L."/>
        </authorList>
    </citation>
    <scope>NUCLEOTIDE SEQUENCE [LARGE SCALE GENOMIC DNA]</scope>
    <source>
        <strain evidence="7 8">UAMH 10579</strain>
    </source>
</reference>
<dbReference type="GO" id="GO:0006351">
    <property type="term" value="P:DNA-templated transcription"/>
    <property type="evidence" value="ECO:0007669"/>
    <property type="project" value="InterPro"/>
</dbReference>
<dbReference type="Pfam" id="PF04082">
    <property type="entry name" value="Fungal_trans"/>
    <property type="match status" value="1"/>
</dbReference>
<keyword evidence="2" id="KW-0479">Metal-binding</keyword>
<evidence type="ECO:0000256" key="3">
    <source>
        <dbReference type="ARBA" id="ARBA00023015"/>
    </source>
</evidence>
<dbReference type="CDD" id="cd00067">
    <property type="entry name" value="GAL4"/>
    <property type="match status" value="1"/>
</dbReference>
<evidence type="ECO:0000313" key="8">
    <source>
        <dbReference type="Proteomes" id="UP000091956"/>
    </source>
</evidence>
<keyword evidence="4" id="KW-0804">Transcription</keyword>
<dbReference type="InterPro" id="IPR007219">
    <property type="entry name" value="XnlR_reg_dom"/>
</dbReference>
<accession>A0A1B8GF99</accession>
<evidence type="ECO:0000256" key="2">
    <source>
        <dbReference type="ARBA" id="ARBA00022723"/>
    </source>
</evidence>
<keyword evidence="8" id="KW-1185">Reference proteome</keyword>
<dbReference type="SUPFAM" id="SSF57701">
    <property type="entry name" value="Zn2/Cys6 DNA-binding domain"/>
    <property type="match status" value="1"/>
</dbReference>
<dbReference type="PROSITE" id="PS50048">
    <property type="entry name" value="ZN2_CY6_FUNGAL_2"/>
    <property type="match status" value="1"/>
</dbReference>
<dbReference type="InterPro" id="IPR050815">
    <property type="entry name" value="TF_fung"/>
</dbReference>
<dbReference type="Pfam" id="PF00172">
    <property type="entry name" value="Zn_clus"/>
    <property type="match status" value="1"/>
</dbReference>
<dbReference type="RefSeq" id="XP_018128241.2">
    <property type="nucleotide sequence ID" value="XM_018276610.2"/>
</dbReference>
<organism evidence="7 8">
    <name type="scientific">Pseudogymnoascus verrucosus</name>
    <dbReference type="NCBI Taxonomy" id="342668"/>
    <lineage>
        <taxon>Eukaryota</taxon>
        <taxon>Fungi</taxon>
        <taxon>Dikarya</taxon>
        <taxon>Ascomycota</taxon>
        <taxon>Pezizomycotina</taxon>
        <taxon>Leotiomycetes</taxon>
        <taxon>Thelebolales</taxon>
        <taxon>Thelebolaceae</taxon>
        <taxon>Pseudogymnoascus</taxon>
    </lineage>
</organism>
<dbReference type="PANTHER" id="PTHR47338">
    <property type="entry name" value="ZN(II)2CYS6 TRANSCRIPTION FACTOR (EUROFUNG)-RELATED"/>
    <property type="match status" value="1"/>
</dbReference>
<dbReference type="GO" id="GO:0008270">
    <property type="term" value="F:zinc ion binding"/>
    <property type="evidence" value="ECO:0007669"/>
    <property type="project" value="InterPro"/>
</dbReference>
<evidence type="ECO:0000259" key="6">
    <source>
        <dbReference type="PROSITE" id="PS50048"/>
    </source>
</evidence>
<evidence type="ECO:0000256" key="5">
    <source>
        <dbReference type="ARBA" id="ARBA00023242"/>
    </source>
</evidence>
<sequence>MRRPSACKPCRARRRKCNIPQGQELCTYCATRSLECVKEPPYGGYYHKAQLSHSIPSLLSLLTVPSPQPSRSTQLIVDDRSRAFPPLPLRIELVQLYFDYIHNQFHTLFHPPTFKLAAAEDRVPDVLLYPMFALSARFSNDRFFCNTNPPDRGAIFLEEGGKILNIRDKSLTTVQACVLLGAACIADGDDVSENLYHGIACRLAQLLDLPNFPVSCPLDREINIRVWWSLCMVDVWSSTAVKLPKLMPTADVSLPMDEMHYLALRKDSSSSFVGSDGLDALSPLVSEMIKLNRILLAINDFNEACVKGQPDGLLLEHAVHDLSRQLDDWAGALPESMRDTPENFSWYASHGLGRSFAAVYLGYYHFGQLLFYQFLHVGPYKSTPSVNAYAEKCKDHAAHLCEMIYRAFSTPNCDVLYTMVAHVLVIASTVQIHTLLFSGDESQIRIAHSRLEQNFKILLHLRTYWSTLDRPMMRLRAFHDSCRKSVDTTFVLDRWMLRFLVEFAKPMEQKGVDDQNIPLTLNTLDFV</sequence>
<evidence type="ECO:0000256" key="1">
    <source>
        <dbReference type="ARBA" id="ARBA00004123"/>
    </source>
</evidence>
<dbReference type="CDD" id="cd12148">
    <property type="entry name" value="fungal_TF_MHR"/>
    <property type="match status" value="1"/>
</dbReference>
<dbReference type="AlphaFoldDB" id="A0A1B8GF99"/>
<dbReference type="PANTHER" id="PTHR47338:SF16">
    <property type="entry name" value="TRANSCRIPTION FACTOR, PUTATIVE (AFU_ORTHOLOGUE AFUA_2G09360)-RELATED"/>
    <property type="match status" value="1"/>
</dbReference>
<feature type="domain" description="Zn(2)-C6 fungal-type" evidence="6">
    <location>
        <begin position="6"/>
        <end position="38"/>
    </location>
</feature>
<dbReference type="GO" id="GO:0000981">
    <property type="term" value="F:DNA-binding transcription factor activity, RNA polymerase II-specific"/>
    <property type="evidence" value="ECO:0007669"/>
    <property type="project" value="InterPro"/>
</dbReference>
<evidence type="ECO:0000256" key="4">
    <source>
        <dbReference type="ARBA" id="ARBA00023163"/>
    </source>
</evidence>
<dbReference type="GO" id="GO:0003677">
    <property type="term" value="F:DNA binding"/>
    <property type="evidence" value="ECO:0007669"/>
    <property type="project" value="InterPro"/>
</dbReference>
<gene>
    <name evidence="7" type="ORF">VE01_07175</name>
</gene>
<dbReference type="InterPro" id="IPR036864">
    <property type="entry name" value="Zn2-C6_fun-type_DNA-bd_sf"/>
</dbReference>
<dbReference type="EMBL" id="KV460243">
    <property type="protein sequence ID" value="OBT94508.2"/>
    <property type="molecule type" value="Genomic_DNA"/>
</dbReference>
<name>A0A1B8GF99_9PEZI</name>
<dbReference type="Gene3D" id="4.10.240.10">
    <property type="entry name" value="Zn(2)-C6 fungal-type DNA-binding domain"/>
    <property type="match status" value="1"/>
</dbReference>
<dbReference type="GeneID" id="28840561"/>
<reference evidence="8" key="2">
    <citation type="journal article" date="2018" name="Nat. Commun.">
        <title>Extreme sensitivity to ultraviolet light in the fungal pathogen causing white-nose syndrome of bats.</title>
        <authorList>
            <person name="Palmer J.M."/>
            <person name="Drees K.P."/>
            <person name="Foster J.T."/>
            <person name="Lindner D.L."/>
        </authorList>
    </citation>
    <scope>NUCLEOTIDE SEQUENCE [LARGE SCALE GENOMIC DNA]</scope>
    <source>
        <strain evidence="8">UAMH 10579</strain>
    </source>
</reference>
<protein>
    <recommendedName>
        <fullName evidence="6">Zn(2)-C6 fungal-type domain-containing protein</fullName>
    </recommendedName>
</protein>
<keyword evidence="5" id="KW-0539">Nucleus</keyword>